<dbReference type="AlphaFoldDB" id="A0A9P4HNP5"/>
<dbReference type="EMBL" id="ML978734">
    <property type="protein sequence ID" value="KAF2085060.1"/>
    <property type="molecule type" value="Genomic_DNA"/>
</dbReference>
<keyword evidence="3" id="KW-1185">Reference proteome</keyword>
<protein>
    <submittedName>
        <fullName evidence="2">Uncharacterized protein</fullName>
    </submittedName>
</protein>
<evidence type="ECO:0000256" key="1">
    <source>
        <dbReference type="SAM" id="MobiDB-lite"/>
    </source>
</evidence>
<gene>
    <name evidence="2" type="ORF">K490DRAFT_68103</name>
</gene>
<name>A0A9P4HNP5_9PEZI</name>
<evidence type="ECO:0000313" key="3">
    <source>
        <dbReference type="Proteomes" id="UP000799776"/>
    </source>
</evidence>
<comment type="caution">
    <text evidence="2">The sequence shown here is derived from an EMBL/GenBank/DDBJ whole genome shotgun (WGS) entry which is preliminary data.</text>
</comment>
<reference evidence="2" key="1">
    <citation type="journal article" date="2020" name="Stud. Mycol.">
        <title>101 Dothideomycetes genomes: a test case for predicting lifestyles and emergence of pathogens.</title>
        <authorList>
            <person name="Haridas S."/>
            <person name="Albert R."/>
            <person name="Binder M."/>
            <person name="Bloem J."/>
            <person name="Labutti K."/>
            <person name="Salamov A."/>
            <person name="Andreopoulos B."/>
            <person name="Baker S."/>
            <person name="Barry K."/>
            <person name="Bills G."/>
            <person name="Bluhm B."/>
            <person name="Cannon C."/>
            <person name="Castanera R."/>
            <person name="Culley D."/>
            <person name="Daum C."/>
            <person name="Ezra D."/>
            <person name="Gonzalez J."/>
            <person name="Henrissat B."/>
            <person name="Kuo A."/>
            <person name="Liang C."/>
            <person name="Lipzen A."/>
            <person name="Lutzoni F."/>
            <person name="Magnuson J."/>
            <person name="Mondo S."/>
            <person name="Nolan M."/>
            <person name="Ohm R."/>
            <person name="Pangilinan J."/>
            <person name="Park H.-J."/>
            <person name="Ramirez L."/>
            <person name="Alfaro M."/>
            <person name="Sun H."/>
            <person name="Tritt A."/>
            <person name="Yoshinaga Y."/>
            <person name="Zwiers L.-H."/>
            <person name="Turgeon B."/>
            <person name="Goodwin S."/>
            <person name="Spatafora J."/>
            <person name="Crous P."/>
            <person name="Grigoriev I."/>
        </authorList>
    </citation>
    <scope>NUCLEOTIDE SEQUENCE</scope>
    <source>
        <strain evidence="2">CBS 121410</strain>
    </source>
</reference>
<accession>A0A9P4HNP5</accession>
<dbReference type="Proteomes" id="UP000799776">
    <property type="component" value="Unassembled WGS sequence"/>
</dbReference>
<feature type="compositionally biased region" description="Polar residues" evidence="1">
    <location>
        <begin position="210"/>
        <end position="227"/>
    </location>
</feature>
<feature type="region of interest" description="Disordered" evidence="1">
    <location>
        <begin position="154"/>
        <end position="258"/>
    </location>
</feature>
<evidence type="ECO:0000313" key="2">
    <source>
        <dbReference type="EMBL" id="KAF2085060.1"/>
    </source>
</evidence>
<organism evidence="2 3">
    <name type="scientific">Saccharata proteae CBS 121410</name>
    <dbReference type="NCBI Taxonomy" id="1314787"/>
    <lineage>
        <taxon>Eukaryota</taxon>
        <taxon>Fungi</taxon>
        <taxon>Dikarya</taxon>
        <taxon>Ascomycota</taxon>
        <taxon>Pezizomycotina</taxon>
        <taxon>Dothideomycetes</taxon>
        <taxon>Dothideomycetes incertae sedis</taxon>
        <taxon>Botryosphaeriales</taxon>
        <taxon>Saccharataceae</taxon>
        <taxon>Saccharata</taxon>
    </lineage>
</organism>
<proteinExistence type="predicted"/>
<sequence>MFSLEVSRLECVRTPSSALPSHLQPQKLKFSDWRLDSLLQDLGFSGYEHVYPGITDLLADRTAAALLYHISNRLQGVPIDRQTTPRRINWPLWTETWWRPQCKWDGNTAAPSAAQTAILEMQVRRLQKDEAEGDAAGMAQNNPHAHVQANRHFEAPHGQPAPRPARAAPTSHDPLPARQEPRARRQRVPTPVTTPDRHRPIWPPHEPNASLMSTPSPQHTPAPNRNLRNGRAVPEAQRSPQRRPPGNLSTPPRSPAPTLAEELEIVAARLRRPVVEDAPEEFDDEDRRALAQLNDWESEQSAEVRAVVDEANELESRHGVDAKEPDDAEYNALLARLAEMRASRRASRRGSGLA</sequence>